<name>A0A4C1Z7G4_EUMVA</name>
<dbReference type="Proteomes" id="UP000299102">
    <property type="component" value="Unassembled WGS sequence"/>
</dbReference>
<evidence type="ECO:0000313" key="2">
    <source>
        <dbReference type="EMBL" id="GBP83818.1"/>
    </source>
</evidence>
<gene>
    <name evidence="2" type="ORF">EVAR_57001_1</name>
</gene>
<evidence type="ECO:0000313" key="3">
    <source>
        <dbReference type="Proteomes" id="UP000299102"/>
    </source>
</evidence>
<comment type="caution">
    <text evidence="2">The sequence shown here is derived from an EMBL/GenBank/DDBJ whole genome shotgun (WGS) entry which is preliminary data.</text>
</comment>
<accession>A0A4C1Z7G4</accession>
<proteinExistence type="predicted"/>
<sequence>MKLAKRKKRERIPQNAARKENLHRRARTGGRAAFGLRFFPRCSPLHCGDCFLCAGAGRRGSGRAVRAARTRARVRQSSMNNALVVIKEMKSQHGLSEKLKLIQFMFTPGSFGTSALCGQEHE</sequence>
<dbReference type="EMBL" id="BGZK01001641">
    <property type="protein sequence ID" value="GBP83818.1"/>
    <property type="molecule type" value="Genomic_DNA"/>
</dbReference>
<dbReference type="AlphaFoldDB" id="A0A4C1Z7G4"/>
<reference evidence="2 3" key="1">
    <citation type="journal article" date="2019" name="Commun. Biol.">
        <title>The bagworm genome reveals a unique fibroin gene that provides high tensile strength.</title>
        <authorList>
            <person name="Kono N."/>
            <person name="Nakamura H."/>
            <person name="Ohtoshi R."/>
            <person name="Tomita M."/>
            <person name="Numata K."/>
            <person name="Arakawa K."/>
        </authorList>
    </citation>
    <scope>NUCLEOTIDE SEQUENCE [LARGE SCALE GENOMIC DNA]</scope>
</reference>
<organism evidence="2 3">
    <name type="scientific">Eumeta variegata</name>
    <name type="common">Bagworm moth</name>
    <name type="synonym">Eumeta japonica</name>
    <dbReference type="NCBI Taxonomy" id="151549"/>
    <lineage>
        <taxon>Eukaryota</taxon>
        <taxon>Metazoa</taxon>
        <taxon>Ecdysozoa</taxon>
        <taxon>Arthropoda</taxon>
        <taxon>Hexapoda</taxon>
        <taxon>Insecta</taxon>
        <taxon>Pterygota</taxon>
        <taxon>Neoptera</taxon>
        <taxon>Endopterygota</taxon>
        <taxon>Lepidoptera</taxon>
        <taxon>Glossata</taxon>
        <taxon>Ditrysia</taxon>
        <taxon>Tineoidea</taxon>
        <taxon>Psychidae</taxon>
        <taxon>Oiketicinae</taxon>
        <taxon>Eumeta</taxon>
    </lineage>
</organism>
<feature type="compositionally biased region" description="Basic residues" evidence="1">
    <location>
        <begin position="1"/>
        <end position="10"/>
    </location>
</feature>
<protein>
    <submittedName>
        <fullName evidence="2">Uncharacterized protein</fullName>
    </submittedName>
</protein>
<evidence type="ECO:0000256" key="1">
    <source>
        <dbReference type="SAM" id="MobiDB-lite"/>
    </source>
</evidence>
<keyword evidence="3" id="KW-1185">Reference proteome</keyword>
<feature type="region of interest" description="Disordered" evidence="1">
    <location>
        <begin position="1"/>
        <end position="25"/>
    </location>
</feature>